<sequence>MTRKLGAARLAGAVILPVLLVAGSFLFFTNSYFSYKEVKAYTDSCYDKGGFPSIEKSGWKVVSFDCQID</sequence>
<organism evidence="2 3">
    <name type="scientific">Metabacillus lacus</name>
    <dbReference type="NCBI Taxonomy" id="1983721"/>
    <lineage>
        <taxon>Bacteria</taxon>
        <taxon>Bacillati</taxon>
        <taxon>Bacillota</taxon>
        <taxon>Bacilli</taxon>
        <taxon>Bacillales</taxon>
        <taxon>Bacillaceae</taxon>
        <taxon>Metabacillus</taxon>
    </lineage>
</organism>
<feature type="transmembrane region" description="Helical" evidence="1">
    <location>
        <begin position="7"/>
        <end position="28"/>
    </location>
</feature>
<dbReference type="EMBL" id="WKKI01000047">
    <property type="protein sequence ID" value="MRX73837.1"/>
    <property type="molecule type" value="Genomic_DNA"/>
</dbReference>
<evidence type="ECO:0000313" key="2">
    <source>
        <dbReference type="EMBL" id="MRX73837.1"/>
    </source>
</evidence>
<evidence type="ECO:0000256" key="1">
    <source>
        <dbReference type="SAM" id="Phobius"/>
    </source>
</evidence>
<keyword evidence="1" id="KW-0812">Transmembrane</keyword>
<accession>A0A7X2M0Y0</accession>
<dbReference type="RefSeq" id="WP_154309297.1">
    <property type="nucleotide sequence ID" value="NZ_WKKI01000047.1"/>
</dbReference>
<protein>
    <submittedName>
        <fullName evidence="2">Uncharacterized protein</fullName>
    </submittedName>
</protein>
<proteinExistence type="predicted"/>
<gene>
    <name evidence="2" type="ORF">GJU40_16970</name>
</gene>
<keyword evidence="1" id="KW-0472">Membrane</keyword>
<evidence type="ECO:0000313" key="3">
    <source>
        <dbReference type="Proteomes" id="UP000448867"/>
    </source>
</evidence>
<reference evidence="2 3" key="1">
    <citation type="submission" date="2019-11" db="EMBL/GenBank/DDBJ databases">
        <title>Bacillus lacus genome.</title>
        <authorList>
            <person name="Allen C.J."/>
            <person name="Newman J.D."/>
        </authorList>
    </citation>
    <scope>NUCLEOTIDE SEQUENCE [LARGE SCALE GENOMIC DNA]</scope>
    <source>
        <strain evidence="2 3">KCTC 33946</strain>
    </source>
</reference>
<dbReference type="Proteomes" id="UP000448867">
    <property type="component" value="Unassembled WGS sequence"/>
</dbReference>
<dbReference type="OrthoDB" id="2428463at2"/>
<keyword evidence="1" id="KW-1133">Transmembrane helix</keyword>
<comment type="caution">
    <text evidence="2">The sequence shown here is derived from an EMBL/GenBank/DDBJ whole genome shotgun (WGS) entry which is preliminary data.</text>
</comment>
<keyword evidence="3" id="KW-1185">Reference proteome</keyword>
<name>A0A7X2M0Y0_9BACI</name>
<dbReference type="AlphaFoldDB" id="A0A7X2M0Y0"/>